<name>A0ABY0TKR8_9PROT</name>
<feature type="transmembrane region" description="Helical" evidence="1">
    <location>
        <begin position="103"/>
        <end position="119"/>
    </location>
</feature>
<keyword evidence="1" id="KW-0472">Membrane</keyword>
<feature type="transmembrane region" description="Helical" evidence="1">
    <location>
        <begin position="248"/>
        <end position="267"/>
    </location>
</feature>
<evidence type="ECO:0000259" key="2">
    <source>
        <dbReference type="Pfam" id="PF01578"/>
    </source>
</evidence>
<feature type="transmembrane region" description="Helical" evidence="1">
    <location>
        <begin position="185"/>
        <end position="206"/>
    </location>
</feature>
<comment type="caution">
    <text evidence="3">The sequence shown here is derived from an EMBL/GenBank/DDBJ whole genome shotgun (WGS) entry which is preliminary data.</text>
</comment>
<sequence length="277" mass="30698">MSMSVILAYVAACLLYGLIGWHFWRTRWNAPVRSSGDIIIAAGWERYAILVPLLLHGYTLYQSVFSGAGLNFGVGSAVSSIVWLTATIYWLSGFFYRLEGLQTLVAPVAAVAVLLPLAFPSLRPLANTELPAFKAHISIAMLAYSLLTIAALHALLMAVVERRLHHPSMPSVLANLPPLLTMEKLLFRVIWVGFILLTLTLLSGIIFSEEVFGQPLKFTHKTLFGIISWGVFAALLTGRQLYGWRGRIAIRWTLAGFIILLLAYLGSKFVLEVILQR</sequence>
<feature type="domain" description="Cytochrome c assembly protein" evidence="2">
    <location>
        <begin position="49"/>
        <end position="274"/>
    </location>
</feature>
<evidence type="ECO:0000256" key="1">
    <source>
        <dbReference type="SAM" id="Phobius"/>
    </source>
</evidence>
<accession>A0ABY0TKR8</accession>
<feature type="transmembrane region" description="Helical" evidence="1">
    <location>
        <begin position="6"/>
        <end position="24"/>
    </location>
</feature>
<dbReference type="Proteomes" id="UP000183471">
    <property type="component" value="Unassembled WGS sequence"/>
</dbReference>
<dbReference type="Pfam" id="PF01578">
    <property type="entry name" value="Cytochrom_C_asm"/>
    <property type="match status" value="1"/>
</dbReference>
<protein>
    <submittedName>
        <fullName evidence="3">ABC-type uncharacterized transport system, permease component</fullName>
    </submittedName>
</protein>
<proteinExistence type="predicted"/>
<gene>
    <name evidence="3" type="ORF">SAMN05216402_3064</name>
</gene>
<feature type="transmembrane region" description="Helical" evidence="1">
    <location>
        <begin position="218"/>
        <end position="236"/>
    </location>
</feature>
<feature type="transmembrane region" description="Helical" evidence="1">
    <location>
        <begin position="70"/>
        <end position="91"/>
    </location>
</feature>
<organism evidence="3 4">
    <name type="scientific">Nitrosospira multiformis</name>
    <dbReference type="NCBI Taxonomy" id="1231"/>
    <lineage>
        <taxon>Bacteria</taxon>
        <taxon>Pseudomonadati</taxon>
        <taxon>Pseudomonadota</taxon>
        <taxon>Betaproteobacteria</taxon>
        <taxon>Nitrosomonadales</taxon>
        <taxon>Nitrosomonadaceae</taxon>
        <taxon>Nitrosospira</taxon>
    </lineage>
</organism>
<feature type="transmembrane region" description="Helical" evidence="1">
    <location>
        <begin position="139"/>
        <end position="160"/>
    </location>
</feature>
<reference evidence="3 4" key="1">
    <citation type="submission" date="2016-10" db="EMBL/GenBank/DDBJ databases">
        <authorList>
            <person name="Varghese N."/>
            <person name="Submissions S."/>
        </authorList>
    </citation>
    <scope>NUCLEOTIDE SEQUENCE [LARGE SCALE GENOMIC DNA]</scope>
    <source>
        <strain evidence="3 4">Nl1</strain>
    </source>
</reference>
<dbReference type="InterPro" id="IPR052372">
    <property type="entry name" value="YpjD/HemX"/>
</dbReference>
<feature type="transmembrane region" description="Helical" evidence="1">
    <location>
        <begin position="36"/>
        <end position="58"/>
    </location>
</feature>
<keyword evidence="1" id="KW-1133">Transmembrane helix</keyword>
<keyword evidence="1" id="KW-0812">Transmembrane</keyword>
<dbReference type="PANTHER" id="PTHR38034:SF1">
    <property type="entry name" value="INNER MEMBRANE PROTEIN YPJD"/>
    <property type="match status" value="1"/>
</dbReference>
<evidence type="ECO:0000313" key="4">
    <source>
        <dbReference type="Proteomes" id="UP000183471"/>
    </source>
</evidence>
<dbReference type="PANTHER" id="PTHR38034">
    <property type="entry name" value="INNER MEMBRANE PROTEIN YPJD"/>
    <property type="match status" value="1"/>
</dbReference>
<keyword evidence="4" id="KW-1185">Reference proteome</keyword>
<evidence type="ECO:0000313" key="3">
    <source>
        <dbReference type="EMBL" id="SDQ97315.1"/>
    </source>
</evidence>
<dbReference type="EMBL" id="FNKY01000001">
    <property type="protein sequence ID" value="SDQ97315.1"/>
    <property type="molecule type" value="Genomic_DNA"/>
</dbReference>
<dbReference type="InterPro" id="IPR002541">
    <property type="entry name" value="Cyt_c_assembly"/>
</dbReference>